<accession>A0A5C3Q6G6</accession>
<dbReference type="OrthoDB" id="2980162at2759"/>
<dbReference type="EMBL" id="ML178850">
    <property type="protein sequence ID" value="TFK97126.1"/>
    <property type="molecule type" value="Genomic_DNA"/>
</dbReference>
<evidence type="ECO:0000313" key="1">
    <source>
        <dbReference type="EMBL" id="TFK97126.1"/>
    </source>
</evidence>
<keyword evidence="2" id="KW-1185">Reference proteome</keyword>
<protein>
    <recommendedName>
        <fullName evidence="3">F-box domain-containing protein</fullName>
    </recommendedName>
</protein>
<dbReference type="AlphaFoldDB" id="A0A5C3Q6G6"/>
<evidence type="ECO:0000313" key="2">
    <source>
        <dbReference type="Proteomes" id="UP000305067"/>
    </source>
</evidence>
<gene>
    <name evidence="1" type="ORF">BDV98DRAFT_607771</name>
</gene>
<organism evidence="1 2">
    <name type="scientific">Pterulicium gracile</name>
    <dbReference type="NCBI Taxonomy" id="1884261"/>
    <lineage>
        <taxon>Eukaryota</taxon>
        <taxon>Fungi</taxon>
        <taxon>Dikarya</taxon>
        <taxon>Basidiomycota</taxon>
        <taxon>Agaricomycotina</taxon>
        <taxon>Agaricomycetes</taxon>
        <taxon>Agaricomycetidae</taxon>
        <taxon>Agaricales</taxon>
        <taxon>Pleurotineae</taxon>
        <taxon>Pterulaceae</taxon>
        <taxon>Pterulicium</taxon>
    </lineage>
</organism>
<dbReference type="STRING" id="1884261.A0A5C3Q6G6"/>
<proteinExistence type="predicted"/>
<feature type="non-terminal residue" evidence="1">
    <location>
        <position position="1"/>
    </location>
</feature>
<name>A0A5C3Q6G6_9AGAR</name>
<reference evidence="1 2" key="1">
    <citation type="journal article" date="2019" name="Nat. Ecol. Evol.">
        <title>Megaphylogeny resolves global patterns of mushroom evolution.</title>
        <authorList>
            <person name="Varga T."/>
            <person name="Krizsan K."/>
            <person name="Foldi C."/>
            <person name="Dima B."/>
            <person name="Sanchez-Garcia M."/>
            <person name="Sanchez-Ramirez S."/>
            <person name="Szollosi G.J."/>
            <person name="Szarkandi J.G."/>
            <person name="Papp V."/>
            <person name="Albert L."/>
            <person name="Andreopoulos W."/>
            <person name="Angelini C."/>
            <person name="Antonin V."/>
            <person name="Barry K.W."/>
            <person name="Bougher N.L."/>
            <person name="Buchanan P."/>
            <person name="Buyck B."/>
            <person name="Bense V."/>
            <person name="Catcheside P."/>
            <person name="Chovatia M."/>
            <person name="Cooper J."/>
            <person name="Damon W."/>
            <person name="Desjardin D."/>
            <person name="Finy P."/>
            <person name="Geml J."/>
            <person name="Haridas S."/>
            <person name="Hughes K."/>
            <person name="Justo A."/>
            <person name="Karasinski D."/>
            <person name="Kautmanova I."/>
            <person name="Kiss B."/>
            <person name="Kocsube S."/>
            <person name="Kotiranta H."/>
            <person name="LaButti K.M."/>
            <person name="Lechner B.E."/>
            <person name="Liimatainen K."/>
            <person name="Lipzen A."/>
            <person name="Lukacs Z."/>
            <person name="Mihaltcheva S."/>
            <person name="Morgado L.N."/>
            <person name="Niskanen T."/>
            <person name="Noordeloos M.E."/>
            <person name="Ohm R.A."/>
            <person name="Ortiz-Santana B."/>
            <person name="Ovrebo C."/>
            <person name="Racz N."/>
            <person name="Riley R."/>
            <person name="Savchenko A."/>
            <person name="Shiryaev A."/>
            <person name="Soop K."/>
            <person name="Spirin V."/>
            <person name="Szebenyi C."/>
            <person name="Tomsovsky M."/>
            <person name="Tulloss R.E."/>
            <person name="Uehling J."/>
            <person name="Grigoriev I.V."/>
            <person name="Vagvolgyi C."/>
            <person name="Papp T."/>
            <person name="Martin F.M."/>
            <person name="Miettinen O."/>
            <person name="Hibbett D.S."/>
            <person name="Nagy L.G."/>
        </authorList>
    </citation>
    <scope>NUCLEOTIDE SEQUENCE [LARGE SCALE GENOMIC DNA]</scope>
    <source>
        <strain evidence="1 2">CBS 309.79</strain>
    </source>
</reference>
<evidence type="ECO:0008006" key="3">
    <source>
        <dbReference type="Google" id="ProtNLM"/>
    </source>
</evidence>
<sequence>MPEPYIVLVWPQAADPPQSRLTFHLCHRHHLRALFGQEEPFQMAQRADESEQSRPPDSLVLLQDSTAVPADEELISLRSAKEAKEAKRNSVQDEVDHLLRVVEERRKELQELDSEIEAYAYVVSPLRRIPPDTLRDIFSYAIPYTVAGIRDTTLFAPWTLLRVCKHWRNVGLMYGSLWSDIHIDVDDDQGVLPERPSFHANGPLPHPMDDILWASIDGPYSASRAADTVSREAELLELKLQRSQSADLTVTISPRMRQNYAQPFLRIILPHLHRCIYLSAPFHIIGHAPFASRLQSLKHVVVDYTCAEYTLVHPSVTPPINIATTQKEEAETMASLGSLNLSTFSAILSSYRANPVLYQPRLLTSLTIFNVRPRGIHIASDLLPQLESIRELQLFGSAERPTPLNAGANDVTPTEPQQILPRVVLGQLTSLKVAGKVLVSQVLSSITAPSLSILDCPGFVEPQVLDEFLEVSTCRIRALGVDLQHDIDSLPGPFRATHSWEHLENLRIHETPLSRISNEKVTAASAAMLSLLTQSVDQPSDKDPSDPFPSLLHLDLGPVTCTVSEVIRLLTARRAQGRGHKKLMSCKINMASSLQRRYTEAERTQMKDEQQVRRILCREVELEPAGFEADNFAEWRRVLLNAMTMRASAAWRGPDWSSRRSLQNTQLTWAEALEKEGDQMVKMDELQSDGLEVWLRPMRKSEKDLYTWSGGAQINVVVDTVF</sequence>
<dbReference type="Proteomes" id="UP000305067">
    <property type="component" value="Unassembled WGS sequence"/>
</dbReference>